<dbReference type="Pfam" id="PF00994">
    <property type="entry name" value="MoCF_biosynth"/>
    <property type="match status" value="1"/>
</dbReference>
<dbReference type="EC" id="2.10.1.1" evidence="1"/>
<feature type="non-terminal residue" evidence="3">
    <location>
        <position position="1"/>
    </location>
</feature>
<sequence length="238" mass="23877">AGTRLTPAHVAVLGVAGLDAVRVRRRPTVALVLTGDEVVGAGRPTPGRVRDAFDPMLPAAVHALGGDVVRVVRIGDDHAAIAAAVAGPEDVVVIVGGTGRSRVDLLRRALGDAPVAFDGVAMRPGHPTLLTATVRPVLGLPGNPLAAVAALLSFLPPILDGLTSATAAPLPTAPAAEPLLGWRGTSLVPCARTADGLVPAAGARPNMLRGLAASDVLAVVPPEGAEPGTSVRVLPLPW</sequence>
<dbReference type="InterPro" id="IPR038987">
    <property type="entry name" value="MoeA-like"/>
</dbReference>
<keyword evidence="1" id="KW-0479">Metal-binding</keyword>
<comment type="cofactor">
    <cofactor evidence="1">
        <name>Mg(2+)</name>
        <dbReference type="ChEBI" id="CHEBI:18420"/>
    </cofactor>
</comment>
<organism evidence="3 4">
    <name type="scientific">Amnibacterium endophyticum</name>
    <dbReference type="NCBI Taxonomy" id="2109337"/>
    <lineage>
        <taxon>Bacteria</taxon>
        <taxon>Bacillati</taxon>
        <taxon>Actinomycetota</taxon>
        <taxon>Actinomycetes</taxon>
        <taxon>Micrococcales</taxon>
        <taxon>Microbacteriaceae</taxon>
        <taxon>Amnibacterium</taxon>
    </lineage>
</organism>
<evidence type="ECO:0000313" key="3">
    <source>
        <dbReference type="EMBL" id="MFD1722672.1"/>
    </source>
</evidence>
<dbReference type="SMART" id="SM00852">
    <property type="entry name" value="MoCF_biosynth"/>
    <property type="match status" value="1"/>
</dbReference>
<comment type="catalytic activity">
    <reaction evidence="1">
        <text>adenylyl-molybdopterin + molybdate = Mo-molybdopterin + AMP + H(+)</text>
        <dbReference type="Rhea" id="RHEA:35047"/>
        <dbReference type="ChEBI" id="CHEBI:15378"/>
        <dbReference type="ChEBI" id="CHEBI:36264"/>
        <dbReference type="ChEBI" id="CHEBI:62727"/>
        <dbReference type="ChEBI" id="CHEBI:71302"/>
        <dbReference type="ChEBI" id="CHEBI:456215"/>
    </reaction>
</comment>
<dbReference type="Proteomes" id="UP001597347">
    <property type="component" value="Unassembled WGS sequence"/>
</dbReference>
<evidence type="ECO:0000313" key="4">
    <source>
        <dbReference type="Proteomes" id="UP001597347"/>
    </source>
</evidence>
<comment type="function">
    <text evidence="1">Catalyzes the insertion of molybdate into adenylated molybdopterin with the concomitant release of AMP.</text>
</comment>
<dbReference type="InterPro" id="IPR036425">
    <property type="entry name" value="MoaB/Mog-like_dom_sf"/>
</dbReference>
<reference evidence="4" key="1">
    <citation type="journal article" date="2019" name="Int. J. Syst. Evol. Microbiol.">
        <title>The Global Catalogue of Microorganisms (GCM) 10K type strain sequencing project: providing services to taxonomists for standard genome sequencing and annotation.</title>
        <authorList>
            <consortium name="The Broad Institute Genomics Platform"/>
            <consortium name="The Broad Institute Genome Sequencing Center for Infectious Disease"/>
            <person name="Wu L."/>
            <person name="Ma J."/>
        </authorList>
    </citation>
    <scope>NUCLEOTIDE SEQUENCE [LARGE SCALE GENOMIC DNA]</scope>
    <source>
        <strain evidence="4">CGMCC 1.12471</strain>
    </source>
</reference>
<dbReference type="EMBL" id="JBHUEA010000025">
    <property type="protein sequence ID" value="MFD1722672.1"/>
    <property type="molecule type" value="Genomic_DNA"/>
</dbReference>
<name>A0ABW4LHB4_9MICO</name>
<dbReference type="Gene3D" id="3.40.980.10">
    <property type="entry name" value="MoaB/Mog-like domain"/>
    <property type="match status" value="1"/>
</dbReference>
<dbReference type="InterPro" id="IPR001453">
    <property type="entry name" value="MoaB/Mog_dom"/>
</dbReference>
<comment type="pathway">
    <text evidence="1">Cofactor biosynthesis; molybdopterin biosynthesis.</text>
</comment>
<keyword evidence="1" id="KW-0808">Transferase</keyword>
<keyword evidence="4" id="KW-1185">Reference proteome</keyword>
<gene>
    <name evidence="3" type="ORF">ACFSBI_14040</name>
</gene>
<keyword evidence="1" id="KW-0460">Magnesium</keyword>
<feature type="domain" description="MoaB/Mog" evidence="2">
    <location>
        <begin position="30"/>
        <end position="161"/>
    </location>
</feature>
<dbReference type="SUPFAM" id="SSF53218">
    <property type="entry name" value="Molybdenum cofactor biosynthesis proteins"/>
    <property type="match status" value="1"/>
</dbReference>
<comment type="caution">
    <text evidence="3">The sequence shown here is derived from an EMBL/GenBank/DDBJ whole genome shotgun (WGS) entry which is preliminary data.</text>
</comment>
<comment type="similarity">
    <text evidence="1">Belongs to the MoeA family.</text>
</comment>
<accession>A0ABW4LHB4</accession>
<keyword evidence="1" id="KW-0501">Molybdenum cofactor biosynthesis</keyword>
<evidence type="ECO:0000256" key="1">
    <source>
        <dbReference type="RuleBase" id="RU365090"/>
    </source>
</evidence>
<dbReference type="PANTHER" id="PTHR10192:SF5">
    <property type="entry name" value="GEPHYRIN"/>
    <property type="match status" value="1"/>
</dbReference>
<evidence type="ECO:0000259" key="2">
    <source>
        <dbReference type="SMART" id="SM00852"/>
    </source>
</evidence>
<proteinExistence type="inferred from homology"/>
<keyword evidence="1" id="KW-0500">Molybdenum</keyword>
<protein>
    <recommendedName>
        <fullName evidence="1">Molybdopterin molybdenumtransferase</fullName>
        <ecNumber evidence="1">2.10.1.1</ecNumber>
    </recommendedName>
</protein>
<dbReference type="PANTHER" id="PTHR10192">
    <property type="entry name" value="MOLYBDOPTERIN BIOSYNTHESIS PROTEIN"/>
    <property type="match status" value="1"/>
</dbReference>
<dbReference type="RefSeq" id="WP_377935983.1">
    <property type="nucleotide sequence ID" value="NZ_JBHUEA010000025.1"/>
</dbReference>